<organism evidence="7 8">
    <name type="scientific">Sphaerulina musiva (strain SO2202)</name>
    <name type="common">Poplar stem canker fungus</name>
    <name type="synonym">Septoria musiva</name>
    <dbReference type="NCBI Taxonomy" id="692275"/>
    <lineage>
        <taxon>Eukaryota</taxon>
        <taxon>Fungi</taxon>
        <taxon>Dikarya</taxon>
        <taxon>Ascomycota</taxon>
        <taxon>Pezizomycotina</taxon>
        <taxon>Dothideomycetes</taxon>
        <taxon>Dothideomycetidae</taxon>
        <taxon>Mycosphaerellales</taxon>
        <taxon>Mycosphaerellaceae</taxon>
        <taxon>Sphaerulina</taxon>
    </lineage>
</organism>
<keyword evidence="4" id="KW-0067">ATP-binding</keyword>
<dbReference type="SUPFAM" id="SSF50249">
    <property type="entry name" value="Nucleic acid-binding proteins"/>
    <property type="match status" value="1"/>
</dbReference>
<dbReference type="Gene3D" id="3.30.470.30">
    <property type="entry name" value="DNA ligase/mRNA capping enzyme"/>
    <property type="match status" value="1"/>
</dbReference>
<protein>
    <submittedName>
        <fullName evidence="7">DNA ligase/mRNA capping enzyme</fullName>
    </submittedName>
</protein>
<dbReference type="GO" id="GO:0003910">
    <property type="term" value="F:DNA ligase (ATP) activity"/>
    <property type="evidence" value="ECO:0007669"/>
    <property type="project" value="InterPro"/>
</dbReference>
<dbReference type="GO" id="GO:0006303">
    <property type="term" value="P:double-strand break repair via nonhomologous end joining"/>
    <property type="evidence" value="ECO:0007669"/>
    <property type="project" value="TreeGrafter"/>
</dbReference>
<dbReference type="STRING" id="692275.N1QIL0"/>
<feature type="domain" description="ATP-dependent DNA ligase family profile" evidence="6">
    <location>
        <begin position="398"/>
        <end position="541"/>
    </location>
</feature>
<dbReference type="InterPro" id="IPR012310">
    <property type="entry name" value="DNA_ligase_ATP-dep_cent"/>
</dbReference>
<dbReference type="OMA" id="RIDEFWR"/>
<dbReference type="PROSITE" id="PS50160">
    <property type="entry name" value="DNA_LIGASE_A3"/>
    <property type="match status" value="1"/>
</dbReference>
<accession>N1QIL0</accession>
<evidence type="ECO:0000256" key="2">
    <source>
        <dbReference type="ARBA" id="ARBA00022598"/>
    </source>
</evidence>
<dbReference type="GO" id="GO:0006297">
    <property type="term" value="P:nucleotide-excision repair, DNA gap filling"/>
    <property type="evidence" value="ECO:0007669"/>
    <property type="project" value="TreeGrafter"/>
</dbReference>
<dbReference type="GeneID" id="27907558"/>
<evidence type="ECO:0000256" key="4">
    <source>
        <dbReference type="ARBA" id="ARBA00022840"/>
    </source>
</evidence>
<dbReference type="InterPro" id="IPR029710">
    <property type="entry name" value="LIG4"/>
</dbReference>
<proteinExistence type="inferred from homology"/>
<dbReference type="eggNOG" id="KOG0967">
    <property type="taxonomic scope" value="Eukaryota"/>
</dbReference>
<evidence type="ECO:0000313" key="8">
    <source>
        <dbReference type="Proteomes" id="UP000016931"/>
    </source>
</evidence>
<dbReference type="Pfam" id="PF04675">
    <property type="entry name" value="DNA_ligase_A_N"/>
    <property type="match status" value="1"/>
</dbReference>
<dbReference type="Pfam" id="PF01068">
    <property type="entry name" value="DNA_ligase_A_M"/>
    <property type="match status" value="1"/>
</dbReference>
<keyword evidence="5" id="KW-0539">Nucleus</keyword>
<keyword evidence="8" id="KW-1185">Reference proteome</keyword>
<dbReference type="HOGENOM" id="CLU_004299_3_0_1"/>
<dbReference type="GO" id="GO:0003677">
    <property type="term" value="F:DNA binding"/>
    <property type="evidence" value="ECO:0007669"/>
    <property type="project" value="InterPro"/>
</dbReference>
<evidence type="ECO:0000256" key="1">
    <source>
        <dbReference type="ARBA" id="ARBA00007572"/>
    </source>
</evidence>
<feature type="non-terminal residue" evidence="7">
    <location>
        <position position="683"/>
    </location>
</feature>
<reference evidence="7" key="2">
    <citation type="submission" date="2012-07" db="EMBL/GenBank/DDBJ databases">
        <title>Genome evolution in poplar pathogens from wild and recently domesticated pathosystems.</title>
        <authorList>
            <consortium name="DOE Joint Genome Institute"/>
            <person name="Dhillon B."/>
            <person name="Feau N."/>
            <person name="Sakalidis M.L."/>
            <person name="Gill N."/>
            <person name="Aerts A."/>
            <person name="Ohm R."/>
            <person name="LaButti K."/>
            <person name="Pangilinan J."/>
            <person name="Lindquist E."/>
            <person name="Copeland A."/>
            <person name="Beauseigle S."/>
            <person name="Grigoriev I.V."/>
            <person name="Goodwin S.B."/>
            <person name="Tanguay P."/>
            <person name="Hamelin R.C."/>
        </authorList>
    </citation>
    <scope>NUCLEOTIDE SEQUENCE</scope>
    <source>
        <strain evidence="7">SO2202</strain>
    </source>
</reference>
<dbReference type="OrthoDB" id="2160351at2759"/>
<dbReference type="PANTHER" id="PTHR45997:SF2">
    <property type="entry name" value="ATP DEPENDENT DNA LIGASE DOMAIN PROTEIN (AFU_ORTHOLOGUE AFUA_5G02430)"/>
    <property type="match status" value="1"/>
</dbReference>
<dbReference type="GO" id="GO:0006310">
    <property type="term" value="P:DNA recombination"/>
    <property type="evidence" value="ECO:0007669"/>
    <property type="project" value="InterPro"/>
</dbReference>
<dbReference type="Proteomes" id="UP000016931">
    <property type="component" value="Unassembled WGS sequence"/>
</dbReference>
<keyword evidence="2 7" id="KW-0436">Ligase</keyword>
<dbReference type="RefSeq" id="XP_016759776.1">
    <property type="nucleotide sequence ID" value="XM_016910421.1"/>
</dbReference>
<evidence type="ECO:0000259" key="6">
    <source>
        <dbReference type="PROSITE" id="PS50160"/>
    </source>
</evidence>
<dbReference type="InterPro" id="IPR012308">
    <property type="entry name" value="DNA_ligase_ATP-dep_N"/>
</dbReference>
<dbReference type="PANTHER" id="PTHR45997">
    <property type="entry name" value="DNA LIGASE 4"/>
    <property type="match status" value="1"/>
</dbReference>
<dbReference type="EMBL" id="KB456265">
    <property type="protein sequence ID" value="EMF11655.1"/>
    <property type="molecule type" value="Genomic_DNA"/>
</dbReference>
<name>N1QIL0_SPHMS</name>
<gene>
    <name evidence="7" type="ORF">SEPMUDRAFT_86728</name>
</gene>
<dbReference type="SUPFAM" id="SSF56091">
    <property type="entry name" value="DNA ligase/mRNA capping enzyme, catalytic domain"/>
    <property type="match status" value="1"/>
</dbReference>
<dbReference type="GO" id="GO:0005524">
    <property type="term" value="F:ATP binding"/>
    <property type="evidence" value="ECO:0007669"/>
    <property type="project" value="UniProtKB-KW"/>
</dbReference>
<evidence type="ECO:0000313" key="7">
    <source>
        <dbReference type="EMBL" id="EMF11655.1"/>
    </source>
</evidence>
<dbReference type="Gene3D" id="2.40.50.140">
    <property type="entry name" value="Nucleic acid-binding proteins"/>
    <property type="match status" value="1"/>
</dbReference>
<keyword evidence="3" id="KW-0547">Nucleotide-binding</keyword>
<evidence type="ECO:0000256" key="3">
    <source>
        <dbReference type="ARBA" id="ARBA00022741"/>
    </source>
</evidence>
<dbReference type="InterPro" id="IPR012340">
    <property type="entry name" value="NA-bd_OB-fold"/>
</dbReference>
<evidence type="ECO:0000256" key="5">
    <source>
        <dbReference type="ARBA" id="ARBA00023242"/>
    </source>
</evidence>
<dbReference type="InterPro" id="IPR036599">
    <property type="entry name" value="DNA_ligase_N_sf"/>
</dbReference>
<reference evidence="7" key="1">
    <citation type="journal article" date="2012" name="PLoS Pathog.">
        <title>Diverse lifestyles and strategies of plant pathogenesis encoded in the genomes of eighteen Dothideomycetes fungi.</title>
        <authorList>
            <person name="Ohm R.A."/>
            <person name="Feau N."/>
            <person name="Henrissat B."/>
            <person name="Schoch C.L."/>
            <person name="Horwitz B.A."/>
            <person name="Barry K.W."/>
            <person name="Condon B.J."/>
            <person name="Copeland A.C."/>
            <person name="Dhillon B."/>
            <person name="Glaser F."/>
            <person name="Hesse C.N."/>
            <person name="Kosti I."/>
            <person name="LaButti K."/>
            <person name="Lindquist E.A."/>
            <person name="Lucas S."/>
            <person name="Salamov A.A."/>
            <person name="Bradshaw R.E."/>
            <person name="Ciuffetti L."/>
            <person name="Hamelin R.C."/>
            <person name="Kema G.H.J."/>
            <person name="Lawrence C."/>
            <person name="Scott J.A."/>
            <person name="Spatafora J.W."/>
            <person name="Turgeon B.G."/>
            <person name="de Wit P.J.G.M."/>
            <person name="Zhong S."/>
            <person name="Goodwin S.B."/>
            <person name="Grigoriev I.V."/>
        </authorList>
    </citation>
    <scope>NUCLEOTIDE SEQUENCE [LARGE SCALE GENOMIC DNA]</scope>
    <source>
        <strain evidence="7">SO2202</strain>
    </source>
</reference>
<comment type="similarity">
    <text evidence="1">Belongs to the ATP-dependent DNA ligase family.</text>
</comment>
<dbReference type="Gene3D" id="1.10.3260.10">
    <property type="entry name" value="DNA ligase, ATP-dependent, N-terminal domain"/>
    <property type="match status" value="1"/>
</dbReference>
<dbReference type="GO" id="GO:0032807">
    <property type="term" value="C:DNA ligase IV complex"/>
    <property type="evidence" value="ECO:0007669"/>
    <property type="project" value="TreeGrafter"/>
</dbReference>
<dbReference type="AlphaFoldDB" id="N1QIL0"/>
<sequence>MSFPFKEVCQLLDRLETVELHENLLPSAKPDRYKELVNSWFSSHRRQINELDVLGSCALLSTLVPHWRTDRVYSLQAAGLCRILGRALGLSTARRTSLAAYTQPGAGDLATCFERVHAAGGPPATPAVTVEHVDHMLHSLAGRSSFSDPSIARLPPSSSETRDRLLSNVFCRTSPQEGKWLVRLILKDFRPVQCDETIILKSFHFLLPDLLRFQRDFTAAVTLLKNELKQYPEKPDPRSEALHRKTIADARTIRPVVGTKVSRPHFHKGRGIDSCMKMMGSKVWVLERKYDGEYCEIHVDLTKSTNPIDCITIFSKSGKNSTRDRKAILKTLVETLRLGTPDCHFKKQAILLGELVVFSDQDDCIMPFEEIRKHVSRSGVFIGTEQDSMPKAHEHLAIVFFDLLLLDDEVVMNKPINERRDWLRVAYKKIHGRAMGAEWTKVDFAQPERAKRLFLQHFAMSNAKRCEGLVLKPCDVPYFSIEAHPADYRHSYIKLKKDYISDMGDEEDFAVVGASYNAQQAATAGGKAFIKWTTFHLGCLTNKEDVRKYDARPIFKHVGTIDQQHCIPQAILETANILGNLRASPWTESEPPQNFDLEATRSSKISVVFDKPLVFEVLGAGYERPSSCDYLMLRHPRVKKLHEDRDWTDCVTFQELQKKGRASRAAAVDSESQEMQRWIDKLE</sequence>